<keyword evidence="3" id="KW-1185">Reference proteome</keyword>
<accession>A0ABZ2NI47</accession>
<name>A0ABZ2NI47_9BACI</name>
<evidence type="ECO:0008006" key="4">
    <source>
        <dbReference type="Google" id="ProtNLM"/>
    </source>
</evidence>
<feature type="chain" id="PRO_5047196495" description="Nuclear transport factor 2 family protein" evidence="1">
    <location>
        <begin position="21"/>
        <end position="187"/>
    </location>
</feature>
<dbReference type="EMBL" id="CP147407">
    <property type="protein sequence ID" value="WXB97464.1"/>
    <property type="molecule type" value="Genomic_DNA"/>
</dbReference>
<reference evidence="2 3" key="1">
    <citation type="submission" date="2024-02" db="EMBL/GenBank/DDBJ databases">
        <title>Seven novel Bacillus-like species.</title>
        <authorList>
            <person name="Liu G."/>
        </authorList>
    </citation>
    <scope>NUCLEOTIDE SEQUENCE [LARGE SCALE GENOMIC DNA]</scope>
    <source>
        <strain evidence="2 3">FJAT-52054</strain>
    </source>
</reference>
<dbReference type="Proteomes" id="UP001377337">
    <property type="component" value="Chromosome"/>
</dbReference>
<evidence type="ECO:0000313" key="3">
    <source>
        <dbReference type="Proteomes" id="UP001377337"/>
    </source>
</evidence>
<feature type="signal peptide" evidence="1">
    <location>
        <begin position="1"/>
        <end position="20"/>
    </location>
</feature>
<dbReference type="InterPro" id="IPR032710">
    <property type="entry name" value="NTF2-like_dom_sf"/>
</dbReference>
<dbReference type="SUPFAM" id="SSF54427">
    <property type="entry name" value="NTF2-like"/>
    <property type="match status" value="1"/>
</dbReference>
<keyword evidence="1" id="KW-0732">Signal</keyword>
<protein>
    <recommendedName>
        <fullName evidence="4">Nuclear transport factor 2 family protein</fullName>
    </recommendedName>
</protein>
<organism evidence="2 3">
    <name type="scientific">Metabacillus sediminis</name>
    <dbReference type="NCBI Taxonomy" id="3117746"/>
    <lineage>
        <taxon>Bacteria</taxon>
        <taxon>Bacillati</taxon>
        <taxon>Bacillota</taxon>
        <taxon>Bacilli</taxon>
        <taxon>Bacillales</taxon>
        <taxon>Bacillaceae</taxon>
        <taxon>Metabacillus</taxon>
    </lineage>
</organism>
<evidence type="ECO:0000256" key="1">
    <source>
        <dbReference type="SAM" id="SignalP"/>
    </source>
</evidence>
<dbReference type="RefSeq" id="WP_035407416.1">
    <property type="nucleotide sequence ID" value="NZ_CP147407.1"/>
</dbReference>
<sequence>MKRILSVLILFLFNLGGCGMTDQEAVKPVNPTISLKPKEPVLIQEDSLKKTSGHSIKKARSINQRLPKEDEKEIFTVLNDHFYALKMKDLDRYMATLSKTAQGFDYEAERLNTIAVFEQFPYTLTLKEARVYKTGQDLRKAAVYALIGASRAESNETWTFETVIVFKKDPDGWKASAAIGLPILLKR</sequence>
<gene>
    <name evidence="2" type="ORF">WCV65_02885</name>
</gene>
<proteinExistence type="predicted"/>
<evidence type="ECO:0000313" key="2">
    <source>
        <dbReference type="EMBL" id="WXB97464.1"/>
    </source>
</evidence>